<dbReference type="Gene3D" id="3.60.40.10">
    <property type="entry name" value="PPM-type phosphatase domain"/>
    <property type="match status" value="1"/>
</dbReference>
<dbReference type="InterPro" id="IPR001932">
    <property type="entry name" value="PPM-type_phosphatase-like_dom"/>
</dbReference>
<dbReference type="SMART" id="SM00332">
    <property type="entry name" value="PP2Cc"/>
    <property type="match status" value="1"/>
</dbReference>
<name>A0ABS0NW62_9BRAD</name>
<dbReference type="SUPFAM" id="SSF81606">
    <property type="entry name" value="PP2C-like"/>
    <property type="match status" value="1"/>
</dbReference>
<gene>
    <name evidence="2" type="ORF">H1B27_03030</name>
</gene>
<evidence type="ECO:0000259" key="1">
    <source>
        <dbReference type="PROSITE" id="PS51746"/>
    </source>
</evidence>
<dbReference type="EMBL" id="JACEGD010000003">
    <property type="protein sequence ID" value="MBH5385251.1"/>
    <property type="molecule type" value="Genomic_DNA"/>
</dbReference>
<evidence type="ECO:0000313" key="3">
    <source>
        <dbReference type="Proteomes" id="UP001194539"/>
    </source>
</evidence>
<dbReference type="PANTHER" id="PTHR47992">
    <property type="entry name" value="PROTEIN PHOSPHATASE"/>
    <property type="match status" value="1"/>
</dbReference>
<reference evidence="2 3" key="1">
    <citation type="submission" date="2020-07" db="EMBL/GenBank/DDBJ databases">
        <title>Bradyrhizobium diversity isolated from nodules of indigenous legumes of Western Australia.</title>
        <authorList>
            <person name="Klepa M.S."/>
        </authorList>
    </citation>
    <scope>NUCLEOTIDE SEQUENCE [LARGE SCALE GENOMIC DNA]</scope>
    <source>
        <strain evidence="2 3">CNPSo 4019</strain>
    </source>
</reference>
<dbReference type="InterPro" id="IPR036457">
    <property type="entry name" value="PPM-type-like_dom_sf"/>
</dbReference>
<accession>A0ABS0NW62</accession>
<dbReference type="SMART" id="SM00331">
    <property type="entry name" value="PP2C_SIG"/>
    <property type="match status" value="1"/>
</dbReference>
<sequence length="254" mass="26917">MPSWNIAAFTHRGRVRSTNEDAVAVHKRILTGDMTEPLVISAADDCCVLMIADGMGGHAQGAKASRAVLDYLVTAIVRLSDPVSCAEVIEEANQHLFELMHLHQEALGMGSTIVGAALKADQLVTFNVGDSRTYLFSSGQLIQLSHDDVPEHENHRVGLRRSHAITQALGGSSLPVAIEPHVTVEAPLASGEALLLCSDGLTDMVDNQSISKVLRSARTPLQSVRKLAARAFGAGARDNISLIVAVRSDSSGGP</sequence>
<dbReference type="Pfam" id="PF13672">
    <property type="entry name" value="PP2C_2"/>
    <property type="match status" value="1"/>
</dbReference>
<proteinExistence type="predicted"/>
<dbReference type="Proteomes" id="UP001194539">
    <property type="component" value="Unassembled WGS sequence"/>
</dbReference>
<keyword evidence="3" id="KW-1185">Reference proteome</keyword>
<dbReference type="InterPro" id="IPR015655">
    <property type="entry name" value="PP2C"/>
</dbReference>
<organism evidence="2 3">
    <name type="scientific">Bradyrhizobium diversitatis</name>
    <dbReference type="NCBI Taxonomy" id="2755406"/>
    <lineage>
        <taxon>Bacteria</taxon>
        <taxon>Pseudomonadati</taxon>
        <taxon>Pseudomonadota</taxon>
        <taxon>Alphaproteobacteria</taxon>
        <taxon>Hyphomicrobiales</taxon>
        <taxon>Nitrobacteraceae</taxon>
        <taxon>Bradyrhizobium</taxon>
    </lineage>
</organism>
<protein>
    <submittedName>
        <fullName evidence="2">Serine/threonine-protein phosphatase</fullName>
    </submittedName>
</protein>
<dbReference type="CDD" id="cd00143">
    <property type="entry name" value="PP2Cc"/>
    <property type="match status" value="1"/>
</dbReference>
<dbReference type="RefSeq" id="WP_197964955.1">
    <property type="nucleotide sequence ID" value="NZ_JACEGD010000003.1"/>
</dbReference>
<comment type="caution">
    <text evidence="2">The sequence shown here is derived from an EMBL/GenBank/DDBJ whole genome shotgun (WGS) entry which is preliminary data.</text>
</comment>
<dbReference type="PROSITE" id="PS51746">
    <property type="entry name" value="PPM_2"/>
    <property type="match status" value="1"/>
</dbReference>
<feature type="domain" description="PPM-type phosphatase" evidence="1">
    <location>
        <begin position="5"/>
        <end position="247"/>
    </location>
</feature>
<evidence type="ECO:0000313" key="2">
    <source>
        <dbReference type="EMBL" id="MBH5385251.1"/>
    </source>
</evidence>